<dbReference type="Proteomes" id="UP000620064">
    <property type="component" value="Unassembled WGS sequence"/>
</dbReference>
<accession>A0ABQ2NE26</accession>
<protein>
    <recommendedName>
        <fullName evidence="3">Lipoprotein</fullName>
    </recommendedName>
</protein>
<organism evidence="1 2">
    <name type="scientific">Cloacibacterium rupense</name>
    <dbReference type="NCBI Taxonomy" id="517423"/>
    <lineage>
        <taxon>Bacteria</taxon>
        <taxon>Pseudomonadati</taxon>
        <taxon>Bacteroidota</taxon>
        <taxon>Flavobacteriia</taxon>
        <taxon>Flavobacteriales</taxon>
        <taxon>Weeksellaceae</taxon>
    </lineage>
</organism>
<keyword evidence="2" id="KW-1185">Reference proteome</keyword>
<reference evidence="2" key="1">
    <citation type="journal article" date="2019" name="Int. J. Syst. Evol. Microbiol.">
        <title>The Global Catalogue of Microorganisms (GCM) 10K type strain sequencing project: providing services to taxonomists for standard genome sequencing and annotation.</title>
        <authorList>
            <consortium name="The Broad Institute Genomics Platform"/>
            <consortium name="The Broad Institute Genome Sequencing Center for Infectious Disease"/>
            <person name="Wu L."/>
            <person name="Ma J."/>
        </authorList>
    </citation>
    <scope>NUCLEOTIDE SEQUENCE [LARGE SCALE GENOMIC DNA]</scope>
    <source>
        <strain evidence="2">CGMCC 1.7656</strain>
    </source>
</reference>
<name>A0ABQ2NE26_9FLAO</name>
<dbReference type="EMBL" id="BMLV01000001">
    <property type="protein sequence ID" value="GGP00956.1"/>
    <property type="molecule type" value="Genomic_DNA"/>
</dbReference>
<proteinExistence type="predicted"/>
<comment type="caution">
    <text evidence="1">The sequence shown here is derived from an EMBL/GenBank/DDBJ whole genome shotgun (WGS) entry which is preliminary data.</text>
</comment>
<evidence type="ECO:0000313" key="1">
    <source>
        <dbReference type="EMBL" id="GGP00956.1"/>
    </source>
</evidence>
<evidence type="ECO:0000313" key="2">
    <source>
        <dbReference type="Proteomes" id="UP000620064"/>
    </source>
</evidence>
<sequence length="133" mass="15219">MLNQLTMKQFIYSTILFVLFSCNAVVRESVTKRYDSLPIDSQIAILDVHQPIPEKSELLGTIKFADSGFSTDCDFYSNLSKARKRAREIGANIVKIIESKSPDIISTCQRMKIEFYKYNGDISSIRQIQLQKN</sequence>
<gene>
    <name evidence="1" type="ORF">GCM10010992_00020</name>
</gene>
<evidence type="ECO:0008006" key="3">
    <source>
        <dbReference type="Google" id="ProtNLM"/>
    </source>
</evidence>